<dbReference type="PROSITE" id="PS50888">
    <property type="entry name" value="BHLH"/>
    <property type="match status" value="1"/>
</dbReference>
<feature type="domain" description="BHLH" evidence="5">
    <location>
        <begin position="414"/>
        <end position="462"/>
    </location>
</feature>
<dbReference type="GO" id="GO:0046983">
    <property type="term" value="F:protein dimerization activity"/>
    <property type="evidence" value="ECO:0007669"/>
    <property type="project" value="InterPro"/>
</dbReference>
<evidence type="ECO:0000313" key="6">
    <source>
        <dbReference type="EMBL" id="KAK3216660.1"/>
    </source>
</evidence>
<evidence type="ECO:0000256" key="3">
    <source>
        <dbReference type="SAM" id="MobiDB-lite"/>
    </source>
</evidence>
<dbReference type="Gene3D" id="4.10.280.10">
    <property type="entry name" value="Helix-loop-helix DNA-binding domain"/>
    <property type="match status" value="1"/>
</dbReference>
<dbReference type="Pfam" id="PF00010">
    <property type="entry name" value="HLH"/>
    <property type="match status" value="1"/>
</dbReference>
<feature type="region of interest" description="Disordered" evidence="3">
    <location>
        <begin position="347"/>
        <end position="367"/>
    </location>
</feature>
<dbReference type="PANTHER" id="PTHR47787:SF1">
    <property type="entry name" value="CENTROMERE-BINDING PROTEIN 1"/>
    <property type="match status" value="1"/>
</dbReference>
<feature type="transmembrane region" description="Helical" evidence="4">
    <location>
        <begin position="37"/>
        <end position="59"/>
    </location>
</feature>
<dbReference type="InterPro" id="IPR047206">
    <property type="entry name" value="bHLHzip_scCBP1-like"/>
</dbReference>
<feature type="compositionally biased region" description="Polar residues" evidence="3">
    <location>
        <begin position="392"/>
        <end position="403"/>
    </location>
</feature>
<keyword evidence="4" id="KW-1133">Transmembrane helix</keyword>
<organism evidence="6 7">
    <name type="scientific">Pseudopithomyces chartarum</name>
    <dbReference type="NCBI Taxonomy" id="1892770"/>
    <lineage>
        <taxon>Eukaryota</taxon>
        <taxon>Fungi</taxon>
        <taxon>Dikarya</taxon>
        <taxon>Ascomycota</taxon>
        <taxon>Pezizomycotina</taxon>
        <taxon>Dothideomycetes</taxon>
        <taxon>Pleosporomycetidae</taxon>
        <taxon>Pleosporales</taxon>
        <taxon>Massarineae</taxon>
        <taxon>Didymosphaeriaceae</taxon>
        <taxon>Pseudopithomyces</taxon>
    </lineage>
</organism>
<dbReference type="GO" id="GO:0003700">
    <property type="term" value="F:DNA-binding transcription factor activity"/>
    <property type="evidence" value="ECO:0007669"/>
    <property type="project" value="InterPro"/>
</dbReference>
<comment type="caution">
    <text evidence="6">The sequence shown here is derived from an EMBL/GenBank/DDBJ whole genome shotgun (WGS) entry which is preliminary data.</text>
</comment>
<dbReference type="SMART" id="SM00353">
    <property type="entry name" value="HLH"/>
    <property type="match status" value="1"/>
</dbReference>
<keyword evidence="2" id="KW-0539">Nucleus</keyword>
<dbReference type="PANTHER" id="PTHR47787">
    <property type="entry name" value="CENTROMERE-BINDING PROTEIN 1"/>
    <property type="match status" value="1"/>
</dbReference>
<dbReference type="AlphaFoldDB" id="A0AAN6M7K8"/>
<dbReference type="InterPro" id="IPR036638">
    <property type="entry name" value="HLH_DNA-bd_sf"/>
</dbReference>
<gene>
    <name evidence="6" type="ORF">GRF29_1g540857</name>
</gene>
<name>A0AAN6M7K8_9PLEO</name>
<feature type="region of interest" description="Disordered" evidence="3">
    <location>
        <begin position="382"/>
        <end position="423"/>
    </location>
</feature>
<feature type="region of interest" description="Disordered" evidence="3">
    <location>
        <begin position="243"/>
        <end position="291"/>
    </location>
</feature>
<keyword evidence="4" id="KW-0812">Transmembrane</keyword>
<dbReference type="EMBL" id="WVTA01000001">
    <property type="protein sequence ID" value="KAK3216660.1"/>
    <property type="molecule type" value="Genomic_DNA"/>
</dbReference>
<dbReference type="InterPro" id="IPR011598">
    <property type="entry name" value="bHLH_dom"/>
</dbReference>
<feature type="compositionally biased region" description="Polar residues" evidence="3">
    <location>
        <begin position="278"/>
        <end position="291"/>
    </location>
</feature>
<sequence>MPQVKRKLVTYHLTSTSICLPAPPGHIVREQSVRGGIFLFTFASYIVVSTLACHFASIVRPIRPNSPVVTAAARAPPSPPESPDHVIASDQPVANHDLSIHRASSRTLSGSSRLRACLLSIRRAPAQTRREVVARTAALTPVRELVGRASSFTSPTVCDPAPPPLSAVRLVVVPVTGPGLVDSQAAAYVGPPLHLRTPVVVIGAVLEAQNASKREDHLPLRKTRASFDTLSSTISLFGHTSHTMADTAGYPTDTSKTGLGHEGIHTNKRKREARDQGTSRPAPSANNTNSSDLSEQAFASLAAHNASANGEDMQQQYDGANNQSMGETAAAAIAHYQMTVPQATELSFQPQSSTGDSSFNLGDHHQSQGMQDFSLEALKAATSTARTTQATGNESPPASTSHKPTVGSEEWHKVRRDNHKEVERRRRETINEGINELAKIVPGCEKNKGSILQRAVQFIQQLKENEQQNIEKWTLEKLLTEQAITELSASCDKFKGECQRAWDECAIYKRACENAGIVPDEIKDRENNAEQNGSS</sequence>
<evidence type="ECO:0000313" key="7">
    <source>
        <dbReference type="Proteomes" id="UP001280581"/>
    </source>
</evidence>
<evidence type="ECO:0000256" key="2">
    <source>
        <dbReference type="ARBA" id="ARBA00023242"/>
    </source>
</evidence>
<dbReference type="GO" id="GO:0003677">
    <property type="term" value="F:DNA binding"/>
    <property type="evidence" value="ECO:0007669"/>
    <property type="project" value="UniProtKB-KW"/>
</dbReference>
<dbReference type="GO" id="GO:0005634">
    <property type="term" value="C:nucleus"/>
    <property type="evidence" value="ECO:0007669"/>
    <property type="project" value="TreeGrafter"/>
</dbReference>
<evidence type="ECO:0000259" key="5">
    <source>
        <dbReference type="PROSITE" id="PS50888"/>
    </source>
</evidence>
<feature type="compositionally biased region" description="Polar residues" evidence="3">
    <location>
        <begin position="347"/>
        <end position="360"/>
    </location>
</feature>
<evidence type="ECO:0000256" key="1">
    <source>
        <dbReference type="ARBA" id="ARBA00023125"/>
    </source>
</evidence>
<dbReference type="CDD" id="cd11398">
    <property type="entry name" value="bHLHzip_scCBP1"/>
    <property type="match status" value="1"/>
</dbReference>
<keyword evidence="7" id="KW-1185">Reference proteome</keyword>
<dbReference type="SUPFAM" id="SSF47459">
    <property type="entry name" value="HLH, helix-loop-helix DNA-binding domain"/>
    <property type="match status" value="1"/>
</dbReference>
<accession>A0AAN6M7K8</accession>
<reference evidence="6 7" key="1">
    <citation type="submission" date="2021-02" db="EMBL/GenBank/DDBJ databases">
        <title>Genome assembly of Pseudopithomyces chartarum.</title>
        <authorList>
            <person name="Jauregui R."/>
            <person name="Singh J."/>
            <person name="Voisey C."/>
        </authorList>
    </citation>
    <scope>NUCLEOTIDE SEQUENCE [LARGE SCALE GENOMIC DNA]</scope>
    <source>
        <strain evidence="6 7">AGR01</strain>
    </source>
</reference>
<proteinExistence type="predicted"/>
<keyword evidence="4" id="KW-0472">Membrane</keyword>
<protein>
    <recommendedName>
        <fullName evidence="5">BHLH domain-containing protein</fullName>
    </recommendedName>
</protein>
<evidence type="ECO:0000256" key="4">
    <source>
        <dbReference type="SAM" id="Phobius"/>
    </source>
</evidence>
<dbReference type="Proteomes" id="UP001280581">
    <property type="component" value="Unassembled WGS sequence"/>
</dbReference>
<keyword evidence="1" id="KW-0238">DNA-binding</keyword>
<feature type="compositionally biased region" description="Low complexity" evidence="3">
    <location>
        <begin position="382"/>
        <end position="391"/>
    </location>
</feature>